<organism evidence="3 4">
    <name type="scientific">Lucilia cuprina</name>
    <name type="common">Green bottle fly</name>
    <name type="synonym">Australian sheep blowfly</name>
    <dbReference type="NCBI Taxonomy" id="7375"/>
    <lineage>
        <taxon>Eukaryota</taxon>
        <taxon>Metazoa</taxon>
        <taxon>Ecdysozoa</taxon>
        <taxon>Arthropoda</taxon>
        <taxon>Hexapoda</taxon>
        <taxon>Insecta</taxon>
        <taxon>Pterygota</taxon>
        <taxon>Neoptera</taxon>
        <taxon>Endopterygota</taxon>
        <taxon>Diptera</taxon>
        <taxon>Brachycera</taxon>
        <taxon>Muscomorpha</taxon>
        <taxon>Oestroidea</taxon>
        <taxon>Calliphoridae</taxon>
        <taxon>Luciliinae</taxon>
        <taxon>Lucilia</taxon>
    </lineage>
</organism>
<dbReference type="Proteomes" id="UP000037069">
    <property type="component" value="Unassembled WGS sequence"/>
</dbReference>
<feature type="region of interest" description="Disordered" evidence="1">
    <location>
        <begin position="92"/>
        <end position="115"/>
    </location>
</feature>
<keyword evidence="2" id="KW-1133">Transmembrane helix</keyword>
<sequence>MQKQQNSANRLVSVESATAPKDWKTKVYGLTRPVYPHIHPVSYTFITNSLPTPSPTVTHLWSFFYDSELIPKYRLHRPSGFKTKFRHPANFGFKAQEPQPTQQSRQSPSRQTGVTGSTLVDTAIAIHNDVTLMMDHSIDNNKAFFACLIHACYILCPNYFSASISILTMPALARLNIQ</sequence>
<dbReference type="EMBL" id="JRES01000763">
    <property type="protein sequence ID" value="KNC28496.1"/>
    <property type="molecule type" value="Genomic_DNA"/>
</dbReference>
<evidence type="ECO:0000313" key="4">
    <source>
        <dbReference type="Proteomes" id="UP000037069"/>
    </source>
</evidence>
<reference evidence="3 4" key="1">
    <citation type="journal article" date="2015" name="Nat. Commun.">
        <title>Lucilia cuprina genome unlocks parasitic fly biology to underpin future interventions.</title>
        <authorList>
            <person name="Anstead C.A."/>
            <person name="Korhonen P.K."/>
            <person name="Young N.D."/>
            <person name="Hall R.S."/>
            <person name="Jex A.R."/>
            <person name="Murali S.C."/>
            <person name="Hughes D.S."/>
            <person name="Lee S.F."/>
            <person name="Perry T."/>
            <person name="Stroehlein A.J."/>
            <person name="Ansell B.R."/>
            <person name="Breugelmans B."/>
            <person name="Hofmann A."/>
            <person name="Qu J."/>
            <person name="Dugan S."/>
            <person name="Lee S.L."/>
            <person name="Chao H."/>
            <person name="Dinh H."/>
            <person name="Han Y."/>
            <person name="Doddapaneni H.V."/>
            <person name="Worley K.C."/>
            <person name="Muzny D.M."/>
            <person name="Ioannidis P."/>
            <person name="Waterhouse R.M."/>
            <person name="Zdobnov E.M."/>
            <person name="James P.J."/>
            <person name="Bagnall N.H."/>
            <person name="Kotze A.C."/>
            <person name="Gibbs R.A."/>
            <person name="Richards S."/>
            <person name="Batterham P."/>
            <person name="Gasser R.B."/>
        </authorList>
    </citation>
    <scope>NUCLEOTIDE SEQUENCE [LARGE SCALE GENOMIC DNA]</scope>
    <source>
        <strain evidence="3 4">LS</strain>
        <tissue evidence="3">Full body</tissue>
    </source>
</reference>
<proteinExistence type="predicted"/>
<evidence type="ECO:0000256" key="2">
    <source>
        <dbReference type="SAM" id="Phobius"/>
    </source>
</evidence>
<evidence type="ECO:0000313" key="3">
    <source>
        <dbReference type="EMBL" id="KNC28496.1"/>
    </source>
</evidence>
<keyword evidence="2" id="KW-0812">Transmembrane</keyword>
<comment type="caution">
    <text evidence="3">The sequence shown here is derived from an EMBL/GenBank/DDBJ whole genome shotgun (WGS) entry which is preliminary data.</text>
</comment>
<keyword evidence="2" id="KW-0472">Membrane</keyword>
<feature type="compositionally biased region" description="Low complexity" evidence="1">
    <location>
        <begin position="98"/>
        <end position="112"/>
    </location>
</feature>
<accession>A0A0L0C8A4</accession>
<dbReference type="AlphaFoldDB" id="A0A0L0C8A4"/>
<evidence type="ECO:0000256" key="1">
    <source>
        <dbReference type="SAM" id="MobiDB-lite"/>
    </source>
</evidence>
<protein>
    <submittedName>
        <fullName evidence="3">Uncharacterized protein</fullName>
    </submittedName>
</protein>
<name>A0A0L0C8A4_LUCCU</name>
<feature type="transmembrane region" description="Helical" evidence="2">
    <location>
        <begin position="143"/>
        <end position="160"/>
    </location>
</feature>
<gene>
    <name evidence="3" type="ORF">FF38_05548</name>
</gene>
<keyword evidence="4" id="KW-1185">Reference proteome</keyword>